<keyword evidence="4" id="KW-0732">Signal</keyword>
<dbReference type="GO" id="GO:0006869">
    <property type="term" value="P:lipid transport"/>
    <property type="evidence" value="ECO:0007669"/>
    <property type="project" value="InterPro"/>
</dbReference>
<evidence type="ECO:0000256" key="2">
    <source>
        <dbReference type="ARBA" id="ARBA00023157"/>
    </source>
</evidence>
<dbReference type="AlphaFoldDB" id="A0AAV8TV09"/>
<keyword evidence="3" id="KW-0446">Lipid-binding</keyword>
<dbReference type="CDD" id="cd01960">
    <property type="entry name" value="nsLTP1"/>
    <property type="match status" value="1"/>
</dbReference>
<dbReference type="Proteomes" id="UP001159364">
    <property type="component" value="Linkage Group LG03"/>
</dbReference>
<dbReference type="EMBL" id="JAIWQS010000003">
    <property type="protein sequence ID" value="KAJ8770326.1"/>
    <property type="molecule type" value="Genomic_DNA"/>
</dbReference>
<sequence>MAFMKLLGMFVVCMVLADIIVTDVQAEIDCNSVQTKLLPCLNYLKNGGTPPGPCCDGVKSVNNAATTTADRQQTCQCLKDAAGKFPGINPDNAASLPKSCGVPIPFNISASTDSFFYHVR</sequence>
<dbReference type="InterPro" id="IPR036312">
    <property type="entry name" value="Bifun_inhib/LTP/seed_sf"/>
</dbReference>
<feature type="chain" id="PRO_5043406743" description="Non-specific lipid-transfer protein" evidence="4">
    <location>
        <begin position="27"/>
        <end position="120"/>
    </location>
</feature>
<dbReference type="Pfam" id="PF00234">
    <property type="entry name" value="Tryp_alpha_amyl"/>
    <property type="match status" value="1"/>
</dbReference>
<evidence type="ECO:0000256" key="3">
    <source>
        <dbReference type="RuleBase" id="RU000628"/>
    </source>
</evidence>
<dbReference type="Gene3D" id="1.10.110.10">
    <property type="entry name" value="Plant lipid-transfer and hydrophobic proteins"/>
    <property type="match status" value="1"/>
</dbReference>
<keyword evidence="3" id="KW-0813">Transport</keyword>
<evidence type="ECO:0000256" key="1">
    <source>
        <dbReference type="ARBA" id="ARBA00009748"/>
    </source>
</evidence>
<evidence type="ECO:0000259" key="5">
    <source>
        <dbReference type="SMART" id="SM00499"/>
    </source>
</evidence>
<feature type="domain" description="Bifunctional inhibitor/plant lipid transfer protein/seed storage helical" evidence="5">
    <location>
        <begin position="30"/>
        <end position="106"/>
    </location>
</feature>
<comment type="function">
    <text evidence="3">Plant non-specific lipid-transfer proteins transfer phospholipids as well as galactolipids across membranes. May play a role in wax or cutin deposition in the cell walls of expanding epidermal cells and certain secretory tissues.</text>
</comment>
<name>A0AAV8TV09_9ROSI</name>
<proteinExistence type="inferred from homology"/>
<comment type="caution">
    <text evidence="6">The sequence shown here is derived from an EMBL/GenBank/DDBJ whole genome shotgun (WGS) entry which is preliminary data.</text>
</comment>
<evidence type="ECO:0000313" key="7">
    <source>
        <dbReference type="Proteomes" id="UP001159364"/>
    </source>
</evidence>
<reference evidence="6 7" key="1">
    <citation type="submission" date="2021-09" db="EMBL/GenBank/DDBJ databases">
        <title>Genomic insights and catalytic innovation underlie evolution of tropane alkaloids biosynthesis.</title>
        <authorList>
            <person name="Wang Y.-J."/>
            <person name="Tian T."/>
            <person name="Huang J.-P."/>
            <person name="Huang S.-X."/>
        </authorList>
    </citation>
    <scope>NUCLEOTIDE SEQUENCE [LARGE SCALE GENOMIC DNA]</scope>
    <source>
        <strain evidence="6">KIB-2018</strain>
        <tissue evidence="6">Leaf</tissue>
    </source>
</reference>
<dbReference type="SMART" id="SM00499">
    <property type="entry name" value="AAI"/>
    <property type="match status" value="1"/>
</dbReference>
<feature type="signal peptide" evidence="4">
    <location>
        <begin position="1"/>
        <end position="26"/>
    </location>
</feature>
<evidence type="ECO:0000256" key="4">
    <source>
        <dbReference type="SAM" id="SignalP"/>
    </source>
</evidence>
<dbReference type="PANTHER" id="PTHR33076">
    <property type="entry name" value="NON-SPECIFIC LIPID-TRANSFER PROTEIN 2-RELATED"/>
    <property type="match status" value="1"/>
</dbReference>
<keyword evidence="2" id="KW-1015">Disulfide bond</keyword>
<protein>
    <recommendedName>
        <fullName evidence="3">Non-specific lipid-transfer protein</fullName>
    </recommendedName>
</protein>
<dbReference type="PRINTS" id="PR00382">
    <property type="entry name" value="LIPIDTRNSFER"/>
</dbReference>
<keyword evidence="7" id="KW-1185">Reference proteome</keyword>
<accession>A0AAV8TV09</accession>
<dbReference type="InterPro" id="IPR016140">
    <property type="entry name" value="Bifunc_inhib/LTP/seed_store"/>
</dbReference>
<dbReference type="GO" id="GO:0008289">
    <property type="term" value="F:lipid binding"/>
    <property type="evidence" value="ECO:0007669"/>
    <property type="project" value="UniProtKB-KW"/>
</dbReference>
<gene>
    <name evidence="6" type="ORF">K2173_014936</name>
</gene>
<dbReference type="InterPro" id="IPR000528">
    <property type="entry name" value="Plant_nsLTP"/>
</dbReference>
<comment type="similarity">
    <text evidence="1 3">Belongs to the plant LTP family.</text>
</comment>
<evidence type="ECO:0000313" key="6">
    <source>
        <dbReference type="EMBL" id="KAJ8770326.1"/>
    </source>
</evidence>
<dbReference type="SUPFAM" id="SSF47699">
    <property type="entry name" value="Bifunctional inhibitor/lipid-transfer protein/seed storage 2S albumin"/>
    <property type="match status" value="1"/>
</dbReference>
<organism evidence="6 7">
    <name type="scientific">Erythroxylum novogranatense</name>
    <dbReference type="NCBI Taxonomy" id="1862640"/>
    <lineage>
        <taxon>Eukaryota</taxon>
        <taxon>Viridiplantae</taxon>
        <taxon>Streptophyta</taxon>
        <taxon>Embryophyta</taxon>
        <taxon>Tracheophyta</taxon>
        <taxon>Spermatophyta</taxon>
        <taxon>Magnoliopsida</taxon>
        <taxon>eudicotyledons</taxon>
        <taxon>Gunneridae</taxon>
        <taxon>Pentapetalae</taxon>
        <taxon>rosids</taxon>
        <taxon>fabids</taxon>
        <taxon>Malpighiales</taxon>
        <taxon>Erythroxylaceae</taxon>
        <taxon>Erythroxylum</taxon>
    </lineage>
</organism>